<keyword evidence="3" id="KW-1185">Reference proteome</keyword>
<keyword evidence="1" id="KW-0472">Membrane</keyword>
<accession>A0A3N4LNF9</accession>
<name>A0A3N4LNF9_9PEZI</name>
<dbReference type="EMBL" id="ML121541">
    <property type="protein sequence ID" value="RPB24424.1"/>
    <property type="molecule type" value="Genomic_DNA"/>
</dbReference>
<protein>
    <submittedName>
        <fullName evidence="2">Uncharacterized protein</fullName>
    </submittedName>
</protein>
<gene>
    <name evidence="2" type="ORF">L211DRAFT_163041</name>
</gene>
<feature type="transmembrane region" description="Helical" evidence="1">
    <location>
        <begin position="73"/>
        <end position="92"/>
    </location>
</feature>
<reference evidence="2 3" key="1">
    <citation type="journal article" date="2018" name="Nat. Ecol. Evol.">
        <title>Pezizomycetes genomes reveal the molecular basis of ectomycorrhizal truffle lifestyle.</title>
        <authorList>
            <person name="Murat C."/>
            <person name="Payen T."/>
            <person name="Noel B."/>
            <person name="Kuo A."/>
            <person name="Morin E."/>
            <person name="Chen J."/>
            <person name="Kohler A."/>
            <person name="Krizsan K."/>
            <person name="Balestrini R."/>
            <person name="Da Silva C."/>
            <person name="Montanini B."/>
            <person name="Hainaut M."/>
            <person name="Levati E."/>
            <person name="Barry K.W."/>
            <person name="Belfiori B."/>
            <person name="Cichocki N."/>
            <person name="Clum A."/>
            <person name="Dockter R.B."/>
            <person name="Fauchery L."/>
            <person name="Guy J."/>
            <person name="Iotti M."/>
            <person name="Le Tacon F."/>
            <person name="Lindquist E.A."/>
            <person name="Lipzen A."/>
            <person name="Malagnac F."/>
            <person name="Mello A."/>
            <person name="Molinier V."/>
            <person name="Miyauchi S."/>
            <person name="Poulain J."/>
            <person name="Riccioni C."/>
            <person name="Rubini A."/>
            <person name="Sitrit Y."/>
            <person name="Splivallo R."/>
            <person name="Traeger S."/>
            <person name="Wang M."/>
            <person name="Zifcakova L."/>
            <person name="Wipf D."/>
            <person name="Zambonelli A."/>
            <person name="Paolocci F."/>
            <person name="Nowrousian M."/>
            <person name="Ottonello S."/>
            <person name="Baldrian P."/>
            <person name="Spatafora J.W."/>
            <person name="Henrissat B."/>
            <person name="Nagy L.G."/>
            <person name="Aury J.M."/>
            <person name="Wincker P."/>
            <person name="Grigoriev I.V."/>
            <person name="Bonfante P."/>
            <person name="Martin F.M."/>
        </authorList>
    </citation>
    <scope>NUCLEOTIDE SEQUENCE [LARGE SCALE GENOMIC DNA]</scope>
    <source>
        <strain evidence="2 3">ATCC MYA-4762</strain>
    </source>
</reference>
<evidence type="ECO:0000256" key="1">
    <source>
        <dbReference type="SAM" id="Phobius"/>
    </source>
</evidence>
<evidence type="ECO:0000313" key="2">
    <source>
        <dbReference type="EMBL" id="RPB24424.1"/>
    </source>
</evidence>
<keyword evidence="1" id="KW-0812">Transmembrane</keyword>
<evidence type="ECO:0000313" key="3">
    <source>
        <dbReference type="Proteomes" id="UP000267821"/>
    </source>
</evidence>
<organism evidence="2 3">
    <name type="scientific">Terfezia boudieri ATCC MYA-4762</name>
    <dbReference type="NCBI Taxonomy" id="1051890"/>
    <lineage>
        <taxon>Eukaryota</taxon>
        <taxon>Fungi</taxon>
        <taxon>Dikarya</taxon>
        <taxon>Ascomycota</taxon>
        <taxon>Pezizomycotina</taxon>
        <taxon>Pezizomycetes</taxon>
        <taxon>Pezizales</taxon>
        <taxon>Pezizaceae</taxon>
        <taxon>Terfezia</taxon>
    </lineage>
</organism>
<keyword evidence="1" id="KW-1133">Transmembrane helix</keyword>
<proteinExistence type="predicted"/>
<sequence>MQYLYFTEKMQHTTSSIARVTVAEAVVQETIQQRFVITIWWPRLPISNEARQLIEIEKDVYKNIDKLHLAAPLIKPGLCISFVVYICVYVILTKNIRIVTCASK</sequence>
<dbReference type="Proteomes" id="UP000267821">
    <property type="component" value="Unassembled WGS sequence"/>
</dbReference>
<dbReference type="AlphaFoldDB" id="A0A3N4LNF9"/>
<dbReference type="InParanoid" id="A0A3N4LNF9"/>